<dbReference type="Proteomes" id="UP001153737">
    <property type="component" value="Chromosome 3"/>
</dbReference>
<evidence type="ECO:0000313" key="2">
    <source>
        <dbReference type="Proteomes" id="UP001153737"/>
    </source>
</evidence>
<reference evidence="1" key="1">
    <citation type="submission" date="2022-01" db="EMBL/GenBank/DDBJ databases">
        <authorList>
            <person name="King R."/>
        </authorList>
    </citation>
    <scope>NUCLEOTIDE SEQUENCE</scope>
</reference>
<reference evidence="1" key="2">
    <citation type="submission" date="2022-10" db="EMBL/GenBank/DDBJ databases">
        <authorList>
            <consortium name="ENA_rothamsted_submissions"/>
            <consortium name="culmorum"/>
            <person name="King R."/>
        </authorList>
    </citation>
    <scope>NUCLEOTIDE SEQUENCE</scope>
</reference>
<name>A0A9N9SHQ7_PHACE</name>
<evidence type="ECO:0000313" key="1">
    <source>
        <dbReference type="EMBL" id="CAG9820189.1"/>
    </source>
</evidence>
<sequence>MQERERRKSIVIPWFSIQTFLNCRQFVERIGLHLKPASFVESIFCQLIIHLDIPGTARLLKPDAVPSIFSFPKHLLPKNADPRRKIRKLIGT</sequence>
<protein>
    <submittedName>
        <fullName evidence="1">Uncharacterized protein</fullName>
    </submittedName>
</protein>
<proteinExistence type="predicted"/>
<organism evidence="1 2">
    <name type="scientific">Phaedon cochleariae</name>
    <name type="common">Mustard beetle</name>
    <dbReference type="NCBI Taxonomy" id="80249"/>
    <lineage>
        <taxon>Eukaryota</taxon>
        <taxon>Metazoa</taxon>
        <taxon>Ecdysozoa</taxon>
        <taxon>Arthropoda</taxon>
        <taxon>Hexapoda</taxon>
        <taxon>Insecta</taxon>
        <taxon>Pterygota</taxon>
        <taxon>Neoptera</taxon>
        <taxon>Endopterygota</taxon>
        <taxon>Coleoptera</taxon>
        <taxon>Polyphaga</taxon>
        <taxon>Cucujiformia</taxon>
        <taxon>Chrysomeloidea</taxon>
        <taxon>Chrysomelidae</taxon>
        <taxon>Chrysomelinae</taxon>
        <taxon>Chrysomelini</taxon>
        <taxon>Phaedon</taxon>
    </lineage>
</organism>
<accession>A0A9N9SHQ7</accession>
<gene>
    <name evidence="1" type="ORF">PHAECO_LOCUS7553</name>
</gene>
<keyword evidence="2" id="KW-1185">Reference proteome</keyword>
<dbReference type="EMBL" id="OU896709">
    <property type="protein sequence ID" value="CAG9820189.1"/>
    <property type="molecule type" value="Genomic_DNA"/>
</dbReference>
<dbReference type="AlphaFoldDB" id="A0A9N9SHQ7"/>